<gene>
    <name evidence="1" type="ORF">ABTW24_04095</name>
</gene>
<reference evidence="1 2" key="1">
    <citation type="submission" date="2024-06" db="EMBL/GenBank/DDBJ databases">
        <title>Soil Sphingobacterium thalpophilum.</title>
        <authorList>
            <person name="Yang J."/>
            <person name="Li J."/>
        </authorList>
    </citation>
    <scope>NUCLEOTIDE SEQUENCE [LARGE SCALE GENOMIC DNA]</scope>
    <source>
        <strain evidence="1 2">22g91tb</strain>
    </source>
</reference>
<proteinExistence type="predicted"/>
<dbReference type="PROSITE" id="PS51257">
    <property type="entry name" value="PROKAR_LIPOPROTEIN"/>
    <property type="match status" value="1"/>
</dbReference>
<sequence length="264" mass="30036">MMKLLNLIFLCLFIVVSCSPDKDLQDIDPGDDDDSKIIIGSSREQPGLGKSTAYPNGRVLQLPEGIRIVKREHHKFDPSMDKLYAHANFFYVDVNLVNDRMPGTPPVTVEFPPGLLVVSMDHDKQNGLSIGRYLVPVPPTQRVGGGRDTTTIYIGMACVNESRSMPWYDNQGDEMRYPISRNNFEDFLVTTDRNLLQFIDILKDYPKLKVTKHWDPVEAHEPDYVTPDWMKIHDKIQGLIWQITDGHGISKAEIDTLKKELAKL</sequence>
<dbReference type="Proteomes" id="UP001566204">
    <property type="component" value="Unassembled WGS sequence"/>
</dbReference>
<protein>
    <submittedName>
        <fullName evidence="1">Uncharacterized protein</fullName>
    </submittedName>
</protein>
<organism evidence="1 2">
    <name type="scientific">Sphingobacterium thalpophilum</name>
    <dbReference type="NCBI Taxonomy" id="259"/>
    <lineage>
        <taxon>Bacteria</taxon>
        <taxon>Pseudomonadati</taxon>
        <taxon>Bacteroidota</taxon>
        <taxon>Sphingobacteriia</taxon>
        <taxon>Sphingobacteriales</taxon>
        <taxon>Sphingobacteriaceae</taxon>
        <taxon>Sphingobacterium</taxon>
    </lineage>
</organism>
<evidence type="ECO:0000313" key="1">
    <source>
        <dbReference type="EMBL" id="MEZ0450771.1"/>
    </source>
</evidence>
<dbReference type="EMBL" id="JBEOQB010000001">
    <property type="protein sequence ID" value="MEZ0450771.1"/>
    <property type="molecule type" value="Genomic_DNA"/>
</dbReference>
<keyword evidence="2" id="KW-1185">Reference proteome</keyword>
<accession>A0ABV4H8H2</accession>
<comment type="caution">
    <text evidence="1">The sequence shown here is derived from an EMBL/GenBank/DDBJ whole genome shotgun (WGS) entry which is preliminary data.</text>
</comment>
<name>A0ABV4H8H2_9SPHI</name>
<dbReference type="RefSeq" id="WP_370481333.1">
    <property type="nucleotide sequence ID" value="NZ_JBEOQA010000001.1"/>
</dbReference>
<evidence type="ECO:0000313" key="2">
    <source>
        <dbReference type="Proteomes" id="UP001566204"/>
    </source>
</evidence>